<dbReference type="OrthoDB" id="9797709at2"/>
<dbReference type="PANTHER" id="PTHR43319">
    <property type="entry name" value="BETA-LACTAMASE-RELATED"/>
    <property type="match status" value="1"/>
</dbReference>
<dbReference type="RefSeq" id="WP_014803560.1">
    <property type="nucleotide sequence ID" value="NC_018020.1"/>
</dbReference>
<accession>I4B6Z7</accession>
<dbReference type="AlphaFoldDB" id="I4B6Z7"/>
<reference evidence="2 3" key="1">
    <citation type="submission" date="2012-06" db="EMBL/GenBank/DDBJ databases">
        <title>The complete chromosome of genome of Turneriella parva DSM 21527.</title>
        <authorList>
            <consortium name="US DOE Joint Genome Institute (JGI-PGF)"/>
            <person name="Lucas S."/>
            <person name="Han J."/>
            <person name="Lapidus A."/>
            <person name="Bruce D."/>
            <person name="Goodwin L."/>
            <person name="Pitluck S."/>
            <person name="Peters L."/>
            <person name="Kyrpides N."/>
            <person name="Mavromatis K."/>
            <person name="Ivanova N."/>
            <person name="Mikhailova N."/>
            <person name="Chertkov O."/>
            <person name="Detter J.C."/>
            <person name="Tapia R."/>
            <person name="Han C."/>
            <person name="Land M."/>
            <person name="Hauser L."/>
            <person name="Markowitz V."/>
            <person name="Cheng J.-F."/>
            <person name="Hugenholtz P."/>
            <person name="Woyke T."/>
            <person name="Wu D."/>
            <person name="Gronow S."/>
            <person name="Wellnitz S."/>
            <person name="Brambilla E."/>
            <person name="Klenk H.-P."/>
            <person name="Eisen J.A."/>
        </authorList>
    </citation>
    <scope>NUCLEOTIDE SEQUENCE [LARGE SCALE GENOMIC DNA]</scope>
    <source>
        <strain evidence="3">ATCC BAA-1111 / DSM 21527 / NCTC 11395 / H</strain>
    </source>
</reference>
<name>I4B6Z7_TURPD</name>
<dbReference type="STRING" id="869212.Turpa_2412"/>
<dbReference type="HOGENOM" id="CLU_035614_3_0_12"/>
<dbReference type="Proteomes" id="UP000006048">
    <property type="component" value="Chromosome"/>
</dbReference>
<dbReference type="InterPro" id="IPR001466">
    <property type="entry name" value="Beta-lactam-related"/>
</dbReference>
<dbReference type="Gene3D" id="3.40.710.10">
    <property type="entry name" value="DD-peptidase/beta-lactamase superfamily"/>
    <property type="match status" value="1"/>
</dbReference>
<gene>
    <name evidence="2" type="ordered locus">Turpa_2412</name>
</gene>
<feature type="domain" description="Beta-lactamase-related" evidence="1">
    <location>
        <begin position="20"/>
        <end position="379"/>
    </location>
</feature>
<evidence type="ECO:0000313" key="2">
    <source>
        <dbReference type="EMBL" id="AFM13054.1"/>
    </source>
</evidence>
<proteinExistence type="predicted"/>
<protein>
    <submittedName>
        <fullName evidence="2">Beta-lactamase</fullName>
    </submittedName>
</protein>
<dbReference type="InterPro" id="IPR012338">
    <property type="entry name" value="Beta-lactam/transpept-like"/>
</dbReference>
<keyword evidence="3" id="KW-1185">Reference proteome</keyword>
<sequence length="398" mass="44398">MAELKGHWSLPFAPLADAFAANFDAGQEIGGAICVYHRGKKVVDIWAGLKDKNIEDPWREDSIVPVFSVTKALAALCFLILANRKKFDYEKPVAHYWPDFALAGKGEITCRQLLEHRAGLYAVDKPLHLSDFGDNYSKVYNALIMQRPLFIPGSNQGYGAQVWGAYAAELFRQVAHESIGQFFAREVAKKLGIDCHIGLKEEYDTRVATLYPVSVVDRLVALVPDMIMGETTEGRIGRAFISGNNSIEQAYMNPSAGPKSVEIFNEPWVRRLELPWVNGVANARSLATLMNVFALGGKLGKVQFAGAELMRQLTKENPLRYDLVLQKPLGWNLGFLKEERWLYSPNVEAFGHSGMGGSLALADPKAKLSFGYVCNKMDYKIRPDKTLRLCRALYECVN</sequence>
<dbReference type="KEGG" id="tpx:Turpa_2412"/>
<dbReference type="PANTHER" id="PTHR43319:SF3">
    <property type="entry name" value="BETA-LACTAMASE-RELATED DOMAIN-CONTAINING PROTEIN"/>
    <property type="match status" value="1"/>
</dbReference>
<dbReference type="InterPro" id="IPR052907">
    <property type="entry name" value="Beta-lactamase/esterase"/>
</dbReference>
<evidence type="ECO:0000259" key="1">
    <source>
        <dbReference type="Pfam" id="PF00144"/>
    </source>
</evidence>
<dbReference type="SUPFAM" id="SSF56601">
    <property type="entry name" value="beta-lactamase/transpeptidase-like"/>
    <property type="match status" value="1"/>
</dbReference>
<organism evidence="2 3">
    <name type="scientific">Turneriella parva (strain ATCC BAA-1111 / DSM 21527 / NCTC 11395 / H)</name>
    <name type="common">Leptospira parva</name>
    <dbReference type="NCBI Taxonomy" id="869212"/>
    <lineage>
        <taxon>Bacteria</taxon>
        <taxon>Pseudomonadati</taxon>
        <taxon>Spirochaetota</taxon>
        <taxon>Spirochaetia</taxon>
        <taxon>Leptospirales</taxon>
        <taxon>Leptospiraceae</taxon>
        <taxon>Turneriella</taxon>
    </lineage>
</organism>
<dbReference type="EMBL" id="CP002959">
    <property type="protein sequence ID" value="AFM13054.1"/>
    <property type="molecule type" value="Genomic_DNA"/>
</dbReference>
<evidence type="ECO:0000313" key="3">
    <source>
        <dbReference type="Proteomes" id="UP000006048"/>
    </source>
</evidence>
<dbReference type="Pfam" id="PF00144">
    <property type="entry name" value="Beta-lactamase"/>
    <property type="match status" value="1"/>
</dbReference>